<dbReference type="GO" id="GO:0009231">
    <property type="term" value="P:riboflavin biosynthetic process"/>
    <property type="evidence" value="ECO:0007669"/>
    <property type="project" value="InterPro"/>
</dbReference>
<evidence type="ECO:0000256" key="5">
    <source>
        <dbReference type="ARBA" id="ARBA00022643"/>
    </source>
</evidence>
<dbReference type="Pfam" id="PF01687">
    <property type="entry name" value="Flavokinase"/>
    <property type="match status" value="1"/>
</dbReference>
<dbReference type="GO" id="GO:0008531">
    <property type="term" value="F:riboflavin kinase activity"/>
    <property type="evidence" value="ECO:0007669"/>
    <property type="project" value="UniProtKB-UniRule"/>
</dbReference>
<comment type="pathway">
    <text evidence="3 15">Cofactor biosynthesis; FMN biosynthesis; FMN from riboflavin (ATP route): step 1/1.</text>
</comment>
<dbReference type="PANTHER" id="PTHR22749:SF6">
    <property type="entry name" value="RIBOFLAVIN KINASE"/>
    <property type="match status" value="1"/>
</dbReference>
<keyword evidence="9 15" id="KW-0418">Kinase</keyword>
<evidence type="ECO:0000256" key="7">
    <source>
        <dbReference type="ARBA" id="ARBA00022695"/>
    </source>
</evidence>
<comment type="similarity">
    <text evidence="15">Belongs to the ribF family.</text>
</comment>
<gene>
    <name evidence="17" type="ORF">DKB62_10830</name>
</gene>
<comment type="catalytic activity">
    <reaction evidence="14 15">
        <text>FMN + ATP + H(+) = FAD + diphosphate</text>
        <dbReference type="Rhea" id="RHEA:17237"/>
        <dbReference type="ChEBI" id="CHEBI:15378"/>
        <dbReference type="ChEBI" id="CHEBI:30616"/>
        <dbReference type="ChEBI" id="CHEBI:33019"/>
        <dbReference type="ChEBI" id="CHEBI:57692"/>
        <dbReference type="ChEBI" id="CHEBI:58210"/>
        <dbReference type="EC" id="2.7.7.2"/>
    </reaction>
</comment>
<reference evidence="17 18" key="1">
    <citation type="submission" date="2018-05" db="EMBL/GenBank/DDBJ databases">
        <title>Complete genome sequence of Megasphaera sp. AJH120T, isolated from the ceca of a chicken.</title>
        <authorList>
            <person name="Maki J."/>
            <person name="Looft T."/>
        </authorList>
    </citation>
    <scope>NUCLEOTIDE SEQUENCE [LARGE SCALE GENOMIC DNA]</scope>
    <source>
        <strain evidence="17 18">AJH120</strain>
    </source>
</reference>
<protein>
    <recommendedName>
        <fullName evidence="15">Riboflavin biosynthesis protein</fullName>
    </recommendedName>
    <domain>
        <recommendedName>
            <fullName evidence="15">Riboflavin kinase</fullName>
            <ecNumber evidence="15">2.7.1.26</ecNumber>
        </recommendedName>
        <alternativeName>
            <fullName evidence="15">Flavokinase</fullName>
        </alternativeName>
    </domain>
    <domain>
        <recommendedName>
            <fullName evidence="15">FMN adenylyltransferase</fullName>
            <ecNumber evidence="15">2.7.7.2</ecNumber>
        </recommendedName>
        <alternativeName>
            <fullName evidence="15">FAD pyrophosphorylase</fullName>
        </alternativeName>
        <alternativeName>
            <fullName evidence="15">FAD synthase</fullName>
        </alternativeName>
    </domain>
</protein>
<keyword evidence="4 15" id="KW-0285">Flavoprotein</keyword>
<evidence type="ECO:0000259" key="16">
    <source>
        <dbReference type="SMART" id="SM00904"/>
    </source>
</evidence>
<evidence type="ECO:0000256" key="3">
    <source>
        <dbReference type="ARBA" id="ARBA00005201"/>
    </source>
</evidence>
<evidence type="ECO:0000256" key="15">
    <source>
        <dbReference type="PIRNR" id="PIRNR004491"/>
    </source>
</evidence>
<keyword evidence="7 15" id="KW-0548">Nucleotidyltransferase</keyword>
<keyword evidence="8 15" id="KW-0547">Nucleotide-binding</keyword>
<dbReference type="RefSeq" id="WP_107196650.1">
    <property type="nucleotide sequence ID" value="NZ_CP029462.1"/>
</dbReference>
<evidence type="ECO:0000256" key="6">
    <source>
        <dbReference type="ARBA" id="ARBA00022679"/>
    </source>
</evidence>
<keyword evidence="10 15" id="KW-0274">FAD</keyword>
<evidence type="ECO:0000256" key="1">
    <source>
        <dbReference type="ARBA" id="ARBA00002121"/>
    </source>
</evidence>
<name>A0A346B1L6_9FIRM</name>
<evidence type="ECO:0000256" key="8">
    <source>
        <dbReference type="ARBA" id="ARBA00022741"/>
    </source>
</evidence>
<dbReference type="Gene3D" id="3.40.50.620">
    <property type="entry name" value="HUPs"/>
    <property type="match status" value="1"/>
</dbReference>
<dbReference type="NCBIfam" id="TIGR00125">
    <property type="entry name" value="cyt_tran_rel"/>
    <property type="match status" value="1"/>
</dbReference>
<dbReference type="GO" id="GO:0003919">
    <property type="term" value="F:FMN adenylyltransferase activity"/>
    <property type="evidence" value="ECO:0007669"/>
    <property type="project" value="UniProtKB-UniRule"/>
</dbReference>
<dbReference type="PIRSF" id="PIRSF004491">
    <property type="entry name" value="FAD_Synth"/>
    <property type="match status" value="1"/>
</dbReference>
<evidence type="ECO:0000256" key="2">
    <source>
        <dbReference type="ARBA" id="ARBA00004726"/>
    </source>
</evidence>
<dbReference type="FunFam" id="2.40.30.30:FF:000003">
    <property type="entry name" value="Riboflavin biosynthesis protein"/>
    <property type="match status" value="1"/>
</dbReference>
<evidence type="ECO:0000256" key="9">
    <source>
        <dbReference type="ARBA" id="ARBA00022777"/>
    </source>
</evidence>
<evidence type="ECO:0000256" key="11">
    <source>
        <dbReference type="ARBA" id="ARBA00022840"/>
    </source>
</evidence>
<keyword evidence="18" id="KW-1185">Reference proteome</keyword>
<dbReference type="InterPro" id="IPR015865">
    <property type="entry name" value="Riboflavin_kinase_bac/euk"/>
</dbReference>
<comment type="pathway">
    <text evidence="2 15">Cofactor biosynthesis; FAD biosynthesis; FAD from FMN: step 1/1.</text>
</comment>
<evidence type="ECO:0000256" key="12">
    <source>
        <dbReference type="ARBA" id="ARBA00023268"/>
    </source>
</evidence>
<evidence type="ECO:0000256" key="14">
    <source>
        <dbReference type="ARBA" id="ARBA00049494"/>
    </source>
</evidence>
<dbReference type="FunFam" id="3.40.50.620:FF:000021">
    <property type="entry name" value="Riboflavin biosynthesis protein"/>
    <property type="match status" value="1"/>
</dbReference>
<keyword evidence="11 15" id="KW-0067">ATP-binding</keyword>
<dbReference type="NCBIfam" id="TIGR00083">
    <property type="entry name" value="ribF"/>
    <property type="match status" value="1"/>
</dbReference>
<dbReference type="SUPFAM" id="SSF82114">
    <property type="entry name" value="Riboflavin kinase-like"/>
    <property type="match status" value="1"/>
</dbReference>
<evidence type="ECO:0000256" key="4">
    <source>
        <dbReference type="ARBA" id="ARBA00022630"/>
    </source>
</evidence>
<proteinExistence type="inferred from homology"/>
<dbReference type="UniPathway" id="UPA00277">
    <property type="reaction ID" value="UER00407"/>
</dbReference>
<dbReference type="KEGG" id="meg:DKB62_10830"/>
<dbReference type="InterPro" id="IPR023465">
    <property type="entry name" value="Riboflavin_kinase_dom_sf"/>
</dbReference>
<dbReference type="InterPro" id="IPR014729">
    <property type="entry name" value="Rossmann-like_a/b/a_fold"/>
</dbReference>
<dbReference type="InterPro" id="IPR015864">
    <property type="entry name" value="FAD_synthase"/>
</dbReference>
<sequence length="311" mass="34702">MQLFHSFQEVTNCQGAVVALGTFDGVHLGHQKVMRTAIDKAAETGGKSVVVTFAAHPLSVLCPEKEPIRLATVEQKIQYIAGVGIDALVLLPMTRHLLDETPEEFCRQLLEYLCPAAIVVGENFTYGAKAAGNTQTLREFMAGHHIPVMALTLLERPGRSTPISSTVIRRLVTMGHMETAEALLGHPFALQGKVVQGDRRGRLIGFPTANMLIPPQMAVPPDGVYITEVEWQGQLLPAMTNIGANPTFAHQYRRIETHILQWSGDMYDEDIVVRFRKRLRPEIRFDSKEELIGQMEEDKRKTLIYFSSNDN</sequence>
<dbReference type="SMART" id="SM00904">
    <property type="entry name" value="Flavokinase"/>
    <property type="match status" value="1"/>
</dbReference>
<comment type="catalytic activity">
    <reaction evidence="13 15">
        <text>riboflavin + ATP = FMN + ADP + H(+)</text>
        <dbReference type="Rhea" id="RHEA:14357"/>
        <dbReference type="ChEBI" id="CHEBI:15378"/>
        <dbReference type="ChEBI" id="CHEBI:30616"/>
        <dbReference type="ChEBI" id="CHEBI:57986"/>
        <dbReference type="ChEBI" id="CHEBI:58210"/>
        <dbReference type="ChEBI" id="CHEBI:456216"/>
        <dbReference type="EC" id="2.7.1.26"/>
    </reaction>
</comment>
<dbReference type="OrthoDB" id="9803667at2"/>
<keyword evidence="6 15" id="KW-0808">Transferase</keyword>
<dbReference type="AlphaFoldDB" id="A0A346B1L6"/>
<dbReference type="GO" id="GO:0005524">
    <property type="term" value="F:ATP binding"/>
    <property type="evidence" value="ECO:0007669"/>
    <property type="project" value="UniProtKB-UniRule"/>
</dbReference>
<dbReference type="EC" id="2.7.7.2" evidence="15"/>
<keyword evidence="12" id="KW-0511">Multifunctional enzyme</keyword>
<comment type="function">
    <text evidence="1">Catalyzes the phosphorylation of riboflavin to FMN followed by the adenylation of FMN to FAD.</text>
</comment>
<dbReference type="EC" id="2.7.1.26" evidence="15"/>
<dbReference type="InterPro" id="IPR023468">
    <property type="entry name" value="Riboflavin_kinase"/>
</dbReference>
<dbReference type="GO" id="GO:0006747">
    <property type="term" value="P:FAD biosynthetic process"/>
    <property type="evidence" value="ECO:0007669"/>
    <property type="project" value="UniProtKB-UniRule"/>
</dbReference>
<dbReference type="Proteomes" id="UP000254337">
    <property type="component" value="Chromosome"/>
</dbReference>
<evidence type="ECO:0000313" key="18">
    <source>
        <dbReference type="Proteomes" id="UP000254337"/>
    </source>
</evidence>
<evidence type="ECO:0000256" key="10">
    <source>
        <dbReference type="ARBA" id="ARBA00022827"/>
    </source>
</evidence>
<dbReference type="NCBIfam" id="NF004160">
    <property type="entry name" value="PRK05627.1-3"/>
    <property type="match status" value="1"/>
</dbReference>
<dbReference type="Gene3D" id="2.40.30.30">
    <property type="entry name" value="Riboflavin kinase-like"/>
    <property type="match status" value="1"/>
</dbReference>
<keyword evidence="5 15" id="KW-0288">FMN</keyword>
<dbReference type="CDD" id="cd02064">
    <property type="entry name" value="FAD_synthetase_N"/>
    <property type="match status" value="1"/>
</dbReference>
<evidence type="ECO:0000313" key="17">
    <source>
        <dbReference type="EMBL" id="AXL22009.1"/>
    </source>
</evidence>
<dbReference type="InterPro" id="IPR002606">
    <property type="entry name" value="Riboflavin_kinase_bac"/>
</dbReference>
<organism evidence="17 18">
    <name type="scientific">Megasphaera stantonii</name>
    <dbReference type="NCBI Taxonomy" id="2144175"/>
    <lineage>
        <taxon>Bacteria</taxon>
        <taxon>Bacillati</taxon>
        <taxon>Bacillota</taxon>
        <taxon>Negativicutes</taxon>
        <taxon>Veillonellales</taxon>
        <taxon>Veillonellaceae</taxon>
        <taxon>Megasphaera</taxon>
    </lineage>
</organism>
<dbReference type="UniPathway" id="UPA00276">
    <property type="reaction ID" value="UER00406"/>
</dbReference>
<dbReference type="Pfam" id="PF06574">
    <property type="entry name" value="FAD_syn"/>
    <property type="match status" value="1"/>
</dbReference>
<dbReference type="PANTHER" id="PTHR22749">
    <property type="entry name" value="RIBOFLAVIN KINASE/FMN ADENYLYLTRANSFERASE"/>
    <property type="match status" value="1"/>
</dbReference>
<dbReference type="SUPFAM" id="SSF52374">
    <property type="entry name" value="Nucleotidylyl transferase"/>
    <property type="match status" value="1"/>
</dbReference>
<dbReference type="GO" id="GO:0009398">
    <property type="term" value="P:FMN biosynthetic process"/>
    <property type="evidence" value="ECO:0007669"/>
    <property type="project" value="UniProtKB-UniRule"/>
</dbReference>
<dbReference type="EMBL" id="CP029462">
    <property type="protein sequence ID" value="AXL22009.1"/>
    <property type="molecule type" value="Genomic_DNA"/>
</dbReference>
<dbReference type="InterPro" id="IPR004821">
    <property type="entry name" value="Cyt_trans-like"/>
</dbReference>
<feature type="domain" description="Riboflavin kinase" evidence="16">
    <location>
        <begin position="183"/>
        <end position="307"/>
    </location>
</feature>
<evidence type="ECO:0000256" key="13">
    <source>
        <dbReference type="ARBA" id="ARBA00047880"/>
    </source>
</evidence>
<accession>A0A346B1L6</accession>